<proteinExistence type="predicted"/>
<keyword evidence="3" id="KW-1185">Reference proteome</keyword>
<evidence type="ECO:0008006" key="4">
    <source>
        <dbReference type="Google" id="ProtNLM"/>
    </source>
</evidence>
<evidence type="ECO:0000256" key="1">
    <source>
        <dbReference type="SAM" id="MobiDB-lite"/>
    </source>
</evidence>
<reference evidence="2" key="1">
    <citation type="submission" date="2022-01" db="EMBL/GenBank/DDBJ databases">
        <authorList>
            <person name="King R."/>
        </authorList>
    </citation>
    <scope>NUCLEOTIDE SEQUENCE</scope>
</reference>
<accession>A0A9N9T872</accession>
<evidence type="ECO:0000313" key="2">
    <source>
        <dbReference type="EMBL" id="CAG9840746.1"/>
    </source>
</evidence>
<feature type="compositionally biased region" description="Polar residues" evidence="1">
    <location>
        <begin position="288"/>
        <end position="303"/>
    </location>
</feature>
<dbReference type="Proteomes" id="UP001153709">
    <property type="component" value="Chromosome 9"/>
</dbReference>
<protein>
    <recommendedName>
        <fullName evidence="4">Cc8K15.2-like protein</fullName>
    </recommendedName>
</protein>
<dbReference type="PANTHER" id="PTHR46113">
    <property type="entry name" value="SNAC DOMAIN-CONTAINING PROTEIN"/>
    <property type="match status" value="1"/>
</dbReference>
<gene>
    <name evidence="2" type="ORF">DIABBA_LOCUS13370</name>
</gene>
<dbReference type="AlphaFoldDB" id="A0A9N9T872"/>
<dbReference type="EMBL" id="OU898284">
    <property type="protein sequence ID" value="CAG9840746.1"/>
    <property type="molecule type" value="Genomic_DNA"/>
</dbReference>
<evidence type="ECO:0000313" key="3">
    <source>
        <dbReference type="Proteomes" id="UP001153709"/>
    </source>
</evidence>
<dbReference type="OrthoDB" id="6776719at2759"/>
<organism evidence="2 3">
    <name type="scientific">Diabrotica balteata</name>
    <name type="common">Banded cucumber beetle</name>
    <dbReference type="NCBI Taxonomy" id="107213"/>
    <lineage>
        <taxon>Eukaryota</taxon>
        <taxon>Metazoa</taxon>
        <taxon>Ecdysozoa</taxon>
        <taxon>Arthropoda</taxon>
        <taxon>Hexapoda</taxon>
        <taxon>Insecta</taxon>
        <taxon>Pterygota</taxon>
        <taxon>Neoptera</taxon>
        <taxon>Endopterygota</taxon>
        <taxon>Coleoptera</taxon>
        <taxon>Polyphaga</taxon>
        <taxon>Cucujiformia</taxon>
        <taxon>Chrysomeloidea</taxon>
        <taxon>Chrysomelidae</taxon>
        <taxon>Galerucinae</taxon>
        <taxon>Diabroticina</taxon>
        <taxon>Diabroticites</taxon>
        <taxon>Diabrotica</taxon>
    </lineage>
</organism>
<name>A0A9N9T872_DIABA</name>
<sequence length="872" mass="99641">MDILPEGRITDKIDIEELSLEFEDVISQDHCYARSTRCMEQEHYRDYAENMFHAPLFPFIELFKKSSKEYNSEVTVDTTLSFNETTVENTSQVQKVNRRRNCDLCMCVVMASPSTSTRKADNIFLIGIRELEPISQLNQLPSVRQVLLRFHFFLNEKKSIRNASHLTLEEVMSVWQKAAIPTRLKKHCIEKVEKIHNEWLMLKKNKGRNSDAQNKRQNLFVEQLDQLFDIAHSEALVMCKVDEDRQFLIDQRTDRKMIITSEDKEYKKKQERILERKLKEQKRLQKAQEGTASPLVTPTASCQSSEDDSSDECTPVKHSSSEEELYKPSSSSSASQRNKRDSHTDLSSPPIAKRSLFSTHVVSALDRNKVSDREALRLMAPIAAALGHDPKSTSFDNPVIVHWDGKILPDILGSDKVDRLPVIVSCPADNTDKLLGVPKLVGGTGENSANAVYKKLTEWGLGKKVVGMCFDTTSVNTGLKNGACVLIEHLVEGELLWLACRHHVLEIVLSKVFTFCFGPSSSPDIPIFKRFKAAWQYIRQDSYQSLGNIPGSEDFKQSAVDVLQVALKGKSQPRDDYMELIELALIALGHTPAKIHWRAPGAVHHARWMAKLLYGIKIYLFRDDSGFVTTQREKAQLERFVKFGVLVYVKYWVEAPLASNAPWSDLSLWNDMTKYHDIDPEVTEIVKKAFKSHLWYLSDELVGLSLFSKKVSVDDKVEIVEKMKCEPAERKVRGNSALLTEKARLADFASKRSLQLLEKLEINTNFFTKTPDEWTDDQEYIKGQIIIRNLKVVNDLAERGVKLFEEFNKLLTNDEDEKQVLLQVIEANRKMVPTKTTKQAIVDSLKISTKIDRPQQILFMNIIALFYCTFIL</sequence>
<dbReference type="PANTHER" id="PTHR46113:SF1">
    <property type="entry name" value="PEPTIDASE M17 LEUCYL AMINOPEPTIDASE N-TERMINAL DOMAIN-CONTAINING PROTEIN"/>
    <property type="match status" value="1"/>
</dbReference>
<feature type="region of interest" description="Disordered" evidence="1">
    <location>
        <begin position="280"/>
        <end position="351"/>
    </location>
</feature>